<keyword evidence="3" id="KW-0378">Hydrolase</keyword>
<evidence type="ECO:0000256" key="3">
    <source>
        <dbReference type="ARBA" id="ARBA00022801"/>
    </source>
</evidence>
<keyword evidence="8" id="KW-1185">Reference proteome</keyword>
<keyword evidence="4" id="KW-0862">Zinc</keyword>
<dbReference type="GO" id="GO:0016788">
    <property type="term" value="F:hydrolase activity, acting on ester bonds"/>
    <property type="evidence" value="ECO:0007669"/>
    <property type="project" value="InterPro"/>
</dbReference>
<dbReference type="GO" id="GO:0046872">
    <property type="term" value="F:metal ion binding"/>
    <property type="evidence" value="ECO:0007669"/>
    <property type="project" value="UniProtKB-KW"/>
</dbReference>
<accession>A0A813FWD2</accession>
<dbReference type="Proteomes" id="UP000654075">
    <property type="component" value="Unassembled WGS sequence"/>
</dbReference>
<comment type="caution">
    <text evidence="6">The sequence shown here is derived from an EMBL/GenBank/DDBJ whole genome shotgun (WGS) entry which is preliminary data.</text>
</comment>
<protein>
    <recommendedName>
        <fullName evidence="5">Succinylglutamate desuccinylase/Aspartoacylase catalytic domain-containing protein</fullName>
    </recommendedName>
</protein>
<sequence>MWLTVESPVQRLRRPGANAQGGERVLITVGVHGNEQCGLVAVNQLAAEGFFEQLWAEDSKLSELTLMIGNPGAVKANARFVDVNLNRIFVDEAKVRSGGDSYEESLTPALAEAIDQSTWYLDLHSTSAPTPCFCIPASASSIAVSESLPVQYVLEELLCSLEGTTLHWASRDAGRVAVCVECGQHLEPESVDLAKSSIVQFLAEAAGKVNPDRAAKHVLSCRETQPVRAGFRYPEGQIPHAFQHVKHGELLALDDEGEIRCPFRNGTYLIMPTAHSIVGEEAWFWGLES</sequence>
<name>A0A813FWD2_POLGL</name>
<dbReference type="SUPFAM" id="SSF53187">
    <property type="entry name" value="Zn-dependent exopeptidases"/>
    <property type="match status" value="1"/>
</dbReference>
<dbReference type="Pfam" id="PF24827">
    <property type="entry name" value="AstE_AspA_cat"/>
    <property type="match status" value="1"/>
</dbReference>
<dbReference type="InterPro" id="IPR055438">
    <property type="entry name" value="AstE_AspA_cat"/>
</dbReference>
<evidence type="ECO:0000256" key="4">
    <source>
        <dbReference type="ARBA" id="ARBA00022833"/>
    </source>
</evidence>
<organism evidence="6 8">
    <name type="scientific">Polarella glacialis</name>
    <name type="common">Dinoflagellate</name>
    <dbReference type="NCBI Taxonomy" id="89957"/>
    <lineage>
        <taxon>Eukaryota</taxon>
        <taxon>Sar</taxon>
        <taxon>Alveolata</taxon>
        <taxon>Dinophyceae</taxon>
        <taxon>Suessiales</taxon>
        <taxon>Suessiaceae</taxon>
        <taxon>Polarella</taxon>
    </lineage>
</organism>
<comment type="cofactor">
    <cofactor evidence="1">
        <name>Zn(2+)</name>
        <dbReference type="ChEBI" id="CHEBI:29105"/>
    </cofactor>
</comment>
<proteinExistence type="predicted"/>
<dbReference type="EMBL" id="CAJNNV010026491">
    <property type="protein sequence ID" value="CAE8618339.1"/>
    <property type="molecule type" value="Genomic_DNA"/>
</dbReference>
<dbReference type="Gene3D" id="3.40.630.10">
    <property type="entry name" value="Zn peptidases"/>
    <property type="match status" value="1"/>
</dbReference>
<feature type="domain" description="Succinylglutamate desuccinylase/Aspartoacylase catalytic" evidence="5">
    <location>
        <begin position="22"/>
        <end position="185"/>
    </location>
</feature>
<dbReference type="AlphaFoldDB" id="A0A813FWD2"/>
<dbReference type="GO" id="GO:0005829">
    <property type="term" value="C:cytosol"/>
    <property type="evidence" value="ECO:0007669"/>
    <property type="project" value="TreeGrafter"/>
</dbReference>
<dbReference type="EMBL" id="CAJNNW010032159">
    <property type="protein sequence ID" value="CAE8711375.1"/>
    <property type="molecule type" value="Genomic_DNA"/>
</dbReference>
<evidence type="ECO:0000259" key="5">
    <source>
        <dbReference type="Pfam" id="PF24827"/>
    </source>
</evidence>
<dbReference type="OMA" id="GNEICGM"/>
<evidence type="ECO:0000313" key="7">
    <source>
        <dbReference type="EMBL" id="CAE8711375.1"/>
    </source>
</evidence>
<evidence type="ECO:0000256" key="1">
    <source>
        <dbReference type="ARBA" id="ARBA00001947"/>
    </source>
</evidence>
<evidence type="ECO:0000313" key="8">
    <source>
        <dbReference type="Proteomes" id="UP000654075"/>
    </source>
</evidence>
<evidence type="ECO:0000256" key="2">
    <source>
        <dbReference type="ARBA" id="ARBA00022723"/>
    </source>
</evidence>
<keyword evidence="2" id="KW-0479">Metal-binding</keyword>
<evidence type="ECO:0000313" key="6">
    <source>
        <dbReference type="EMBL" id="CAE8618339.1"/>
    </source>
</evidence>
<reference evidence="6" key="1">
    <citation type="submission" date="2021-02" db="EMBL/GenBank/DDBJ databases">
        <authorList>
            <person name="Dougan E. K."/>
            <person name="Rhodes N."/>
            <person name="Thang M."/>
            <person name="Chan C."/>
        </authorList>
    </citation>
    <scope>NUCLEOTIDE SEQUENCE</scope>
</reference>
<dbReference type="Proteomes" id="UP000626109">
    <property type="component" value="Unassembled WGS sequence"/>
</dbReference>
<dbReference type="OrthoDB" id="8300214at2759"/>
<dbReference type="PANTHER" id="PTHR15162">
    <property type="entry name" value="ASPARTOACYLASE"/>
    <property type="match status" value="1"/>
</dbReference>
<dbReference type="PANTHER" id="PTHR15162:SF7">
    <property type="entry name" value="SUCCINYLGLUTAMATE DESUCCINYLASE"/>
    <property type="match status" value="1"/>
</dbReference>
<dbReference type="InterPro" id="IPR050178">
    <property type="entry name" value="AspA/AstE_fam"/>
</dbReference>
<gene>
    <name evidence="6" type="ORF">PGLA1383_LOCUS35969</name>
    <name evidence="7" type="ORF">PGLA2088_LOCUS36448</name>
</gene>